<feature type="transmembrane region" description="Helical" evidence="1">
    <location>
        <begin position="79"/>
        <end position="104"/>
    </location>
</feature>
<feature type="transmembrane region" description="Helical" evidence="1">
    <location>
        <begin position="46"/>
        <end position="67"/>
    </location>
</feature>
<dbReference type="AlphaFoldDB" id="A0A319ESR3"/>
<keyword evidence="1" id="KW-0472">Membrane</keyword>
<reference evidence="2 3" key="1">
    <citation type="submission" date="2018-02" db="EMBL/GenBank/DDBJ databases">
        <title>The genomes of Aspergillus section Nigri reveals drivers in fungal speciation.</title>
        <authorList>
            <consortium name="DOE Joint Genome Institute"/>
            <person name="Vesth T.C."/>
            <person name="Nybo J."/>
            <person name="Theobald S."/>
            <person name="Brandl J."/>
            <person name="Frisvad J.C."/>
            <person name="Nielsen K.F."/>
            <person name="Lyhne E.K."/>
            <person name="Kogle M.E."/>
            <person name="Kuo A."/>
            <person name="Riley R."/>
            <person name="Clum A."/>
            <person name="Nolan M."/>
            <person name="Lipzen A."/>
            <person name="Salamov A."/>
            <person name="Henrissat B."/>
            <person name="Wiebenga A."/>
            <person name="De vries R.P."/>
            <person name="Grigoriev I.V."/>
            <person name="Mortensen U.H."/>
            <person name="Andersen M.R."/>
            <person name="Baker S.E."/>
        </authorList>
    </citation>
    <scope>NUCLEOTIDE SEQUENCE [LARGE SCALE GENOMIC DNA]</scope>
    <source>
        <strain evidence="2 3">CBS 121057</strain>
    </source>
</reference>
<keyword evidence="1" id="KW-1133">Transmembrane helix</keyword>
<dbReference type="Proteomes" id="UP000248423">
    <property type="component" value="Unassembled WGS sequence"/>
</dbReference>
<evidence type="ECO:0000313" key="3">
    <source>
        <dbReference type="Proteomes" id="UP000248423"/>
    </source>
</evidence>
<protein>
    <submittedName>
        <fullName evidence="2">Uncharacterized protein</fullName>
    </submittedName>
</protein>
<dbReference type="VEuPathDB" id="FungiDB:BO78DRAFT_107641"/>
<sequence length="117" mass="13255">MAMHGRFRNVTMAGSWCYFIACVLVFVCVCVCWYRSTLIYQRYPLILMFACVAILRCMAVGLSLQPWVSILSTVSFKSILLSICLGFFFGFEVAFQISVVVASGSHSEESPRKRLHH</sequence>
<gene>
    <name evidence="2" type="ORF">BO78DRAFT_107641</name>
</gene>
<name>A0A319ESR3_ASPSB</name>
<keyword evidence="3" id="KW-1185">Reference proteome</keyword>
<organism evidence="2 3">
    <name type="scientific">Aspergillus sclerotiicarbonarius (strain CBS 121057 / IBT 28362)</name>
    <dbReference type="NCBI Taxonomy" id="1448318"/>
    <lineage>
        <taxon>Eukaryota</taxon>
        <taxon>Fungi</taxon>
        <taxon>Dikarya</taxon>
        <taxon>Ascomycota</taxon>
        <taxon>Pezizomycotina</taxon>
        <taxon>Eurotiomycetes</taxon>
        <taxon>Eurotiomycetidae</taxon>
        <taxon>Eurotiales</taxon>
        <taxon>Aspergillaceae</taxon>
        <taxon>Aspergillus</taxon>
        <taxon>Aspergillus subgen. Circumdati</taxon>
    </lineage>
</organism>
<evidence type="ECO:0000256" key="1">
    <source>
        <dbReference type="SAM" id="Phobius"/>
    </source>
</evidence>
<evidence type="ECO:0000313" key="2">
    <source>
        <dbReference type="EMBL" id="PYI06864.1"/>
    </source>
</evidence>
<keyword evidence="1" id="KW-0812">Transmembrane</keyword>
<dbReference type="EMBL" id="KZ826346">
    <property type="protein sequence ID" value="PYI06864.1"/>
    <property type="molecule type" value="Genomic_DNA"/>
</dbReference>
<accession>A0A319ESR3</accession>
<proteinExistence type="predicted"/>
<feature type="transmembrane region" description="Helical" evidence="1">
    <location>
        <begin position="12"/>
        <end position="34"/>
    </location>
</feature>